<name>A0A640KYB0_LEITA</name>
<evidence type="ECO:0000313" key="1">
    <source>
        <dbReference type="EMBL" id="GET93994.1"/>
    </source>
</evidence>
<dbReference type="AlphaFoldDB" id="A0A640KYB0"/>
<dbReference type="Proteomes" id="UP000419144">
    <property type="component" value="Unassembled WGS sequence"/>
</dbReference>
<keyword evidence="3" id="KW-1185">Reference proteome</keyword>
<proteinExistence type="predicted"/>
<dbReference type="VEuPathDB" id="TriTrypDB:LtaPh_9917801"/>
<comment type="caution">
    <text evidence="1">The sequence shown here is derived from an EMBL/GenBank/DDBJ whole genome shotgun (WGS) entry which is preliminary data.</text>
</comment>
<dbReference type="EMBL" id="BLBS01000154">
    <property type="protein sequence ID" value="GET93994.1"/>
    <property type="molecule type" value="Genomic_DNA"/>
</dbReference>
<accession>A0A640KYB0</accession>
<reference evidence="1 3" key="1">
    <citation type="submission" date="2019-11" db="EMBL/GenBank/DDBJ databases">
        <title>Leishmania tarentolae CDS.</title>
        <authorList>
            <person name="Goto Y."/>
            <person name="Yamagishi J."/>
        </authorList>
    </citation>
    <scope>NUCLEOTIDE SEQUENCE [LARGE SCALE GENOMIC DNA]</scope>
    <source>
        <strain evidence="1 3">Parrot Tar II</strain>
    </source>
</reference>
<evidence type="ECO:0000313" key="3">
    <source>
        <dbReference type="Proteomes" id="UP000419144"/>
    </source>
</evidence>
<sequence>MELHAAGSAPLMLISARLIVLTVRSLPQLLGSVPVMPLC</sequence>
<organism evidence="1 3">
    <name type="scientific">Leishmania tarentolae</name>
    <name type="common">Sauroleishmania tarentolae</name>
    <dbReference type="NCBI Taxonomy" id="5689"/>
    <lineage>
        <taxon>Eukaryota</taxon>
        <taxon>Discoba</taxon>
        <taxon>Euglenozoa</taxon>
        <taxon>Kinetoplastea</taxon>
        <taxon>Metakinetoplastina</taxon>
        <taxon>Trypanosomatida</taxon>
        <taxon>Trypanosomatidae</taxon>
        <taxon>Leishmaniinae</taxon>
        <taxon>Leishmania</taxon>
        <taxon>lizard Leishmania</taxon>
    </lineage>
</organism>
<gene>
    <name evidence="1" type="ORF">LtaPh_9917801</name>
    <name evidence="2" type="ORF">LtaPh_9917901</name>
</gene>
<dbReference type="EMBL" id="BLBS01000154">
    <property type="protein sequence ID" value="GET93995.1"/>
    <property type="molecule type" value="Genomic_DNA"/>
</dbReference>
<protein>
    <submittedName>
        <fullName evidence="1">Uncharacterized protein</fullName>
    </submittedName>
</protein>
<dbReference type="VEuPathDB" id="TriTrypDB:LtaPh_9917901"/>
<evidence type="ECO:0000313" key="2">
    <source>
        <dbReference type="EMBL" id="GET93995.1"/>
    </source>
</evidence>